<keyword evidence="1" id="KW-1133">Transmembrane helix</keyword>
<protein>
    <recommendedName>
        <fullName evidence="3">VWFA domain-containing protein</fullName>
    </recommendedName>
</protein>
<sequence>MHKMEALVILLLPTVFTFSLSLTDQAPPACDSQTPTDVILVIDSSNSVGYDNFRTQLQFMANVTRHFNIGSDRFRFAALAFSTGVQKLFDLRTYQDTVWIDQALLDADYDAASTNIAGALKFITDDGMFNGSAGGREMAKKHVRIVVLITDGGSDNPNETIQQALALHQQHVHVVAIGVGITGGNKEFTNIVNNPRNTFTADSYDVLNLLEMQVVNRICDSKYPVFVKTVCNPISAITVCIPSLPCQYVSHFCHVSMYPIFFISVCIPSLPFHYLCHLCHFIMCPNFVISVCIPSLSCQYVSHFCHVSMYPINVMSACIPSFHFSMYPISIMSVCIQFLSCQHVSHFFISVCIPSLSFQYVSHLCHILSSSYPIRVISHLCHIPSLQYPICPANMYSISVMSSAQGQLFISAFTASIALLLLISLTQIIFILTILF</sequence>
<evidence type="ECO:0000313" key="4">
    <source>
        <dbReference type="EMBL" id="CAL1528432.1"/>
    </source>
</evidence>
<reference evidence="4 5" key="1">
    <citation type="submission" date="2024-04" db="EMBL/GenBank/DDBJ databases">
        <authorList>
            <consortium name="Genoscope - CEA"/>
            <person name="William W."/>
        </authorList>
    </citation>
    <scope>NUCLEOTIDE SEQUENCE [LARGE SCALE GENOMIC DNA]</scope>
</reference>
<dbReference type="SUPFAM" id="SSF53300">
    <property type="entry name" value="vWA-like"/>
    <property type="match status" value="1"/>
</dbReference>
<keyword evidence="5" id="KW-1185">Reference proteome</keyword>
<dbReference type="PRINTS" id="PR00453">
    <property type="entry name" value="VWFADOMAIN"/>
</dbReference>
<name>A0AAV2H446_LYMST</name>
<feature type="signal peptide" evidence="2">
    <location>
        <begin position="1"/>
        <end position="21"/>
    </location>
</feature>
<keyword evidence="1" id="KW-0472">Membrane</keyword>
<dbReference type="InterPro" id="IPR050525">
    <property type="entry name" value="ECM_Assembly_Org"/>
</dbReference>
<dbReference type="SMART" id="SM00327">
    <property type="entry name" value="VWA"/>
    <property type="match status" value="1"/>
</dbReference>
<dbReference type="Proteomes" id="UP001497497">
    <property type="component" value="Unassembled WGS sequence"/>
</dbReference>
<dbReference type="PANTHER" id="PTHR24020:SF84">
    <property type="entry name" value="VWFA DOMAIN-CONTAINING PROTEIN"/>
    <property type="match status" value="1"/>
</dbReference>
<keyword evidence="1" id="KW-0812">Transmembrane</keyword>
<evidence type="ECO:0000313" key="5">
    <source>
        <dbReference type="Proteomes" id="UP001497497"/>
    </source>
</evidence>
<evidence type="ECO:0000256" key="1">
    <source>
        <dbReference type="SAM" id="Phobius"/>
    </source>
</evidence>
<feature type="domain" description="VWFA" evidence="3">
    <location>
        <begin position="37"/>
        <end position="218"/>
    </location>
</feature>
<feature type="transmembrane region" description="Helical" evidence="1">
    <location>
        <begin position="408"/>
        <end position="435"/>
    </location>
</feature>
<gene>
    <name evidence="4" type="ORF">GSLYS_00002602001</name>
</gene>
<dbReference type="PANTHER" id="PTHR24020">
    <property type="entry name" value="COLLAGEN ALPHA"/>
    <property type="match status" value="1"/>
</dbReference>
<dbReference type="Gene3D" id="3.40.50.410">
    <property type="entry name" value="von Willebrand factor, type A domain"/>
    <property type="match status" value="1"/>
</dbReference>
<dbReference type="Pfam" id="PF00092">
    <property type="entry name" value="VWA"/>
    <property type="match status" value="1"/>
</dbReference>
<feature type="chain" id="PRO_5043752079" description="VWFA domain-containing protein" evidence="2">
    <location>
        <begin position="22"/>
        <end position="436"/>
    </location>
</feature>
<dbReference type="PROSITE" id="PS50234">
    <property type="entry name" value="VWFA"/>
    <property type="match status" value="1"/>
</dbReference>
<proteinExistence type="predicted"/>
<organism evidence="4 5">
    <name type="scientific">Lymnaea stagnalis</name>
    <name type="common">Great pond snail</name>
    <name type="synonym">Helix stagnalis</name>
    <dbReference type="NCBI Taxonomy" id="6523"/>
    <lineage>
        <taxon>Eukaryota</taxon>
        <taxon>Metazoa</taxon>
        <taxon>Spiralia</taxon>
        <taxon>Lophotrochozoa</taxon>
        <taxon>Mollusca</taxon>
        <taxon>Gastropoda</taxon>
        <taxon>Heterobranchia</taxon>
        <taxon>Euthyneura</taxon>
        <taxon>Panpulmonata</taxon>
        <taxon>Hygrophila</taxon>
        <taxon>Lymnaeoidea</taxon>
        <taxon>Lymnaeidae</taxon>
        <taxon>Lymnaea</taxon>
    </lineage>
</organism>
<dbReference type="AlphaFoldDB" id="A0AAV2H446"/>
<dbReference type="EMBL" id="CAXITT010000032">
    <property type="protein sequence ID" value="CAL1528432.1"/>
    <property type="molecule type" value="Genomic_DNA"/>
</dbReference>
<evidence type="ECO:0000259" key="3">
    <source>
        <dbReference type="PROSITE" id="PS50234"/>
    </source>
</evidence>
<dbReference type="InterPro" id="IPR002035">
    <property type="entry name" value="VWF_A"/>
</dbReference>
<evidence type="ECO:0000256" key="2">
    <source>
        <dbReference type="SAM" id="SignalP"/>
    </source>
</evidence>
<accession>A0AAV2H446</accession>
<keyword evidence="2" id="KW-0732">Signal</keyword>
<dbReference type="CDD" id="cd01450">
    <property type="entry name" value="vWFA_subfamily_ECM"/>
    <property type="match status" value="1"/>
</dbReference>
<dbReference type="InterPro" id="IPR036465">
    <property type="entry name" value="vWFA_dom_sf"/>
</dbReference>
<comment type="caution">
    <text evidence="4">The sequence shown here is derived from an EMBL/GenBank/DDBJ whole genome shotgun (WGS) entry which is preliminary data.</text>
</comment>